<proteinExistence type="predicted"/>
<comment type="caution">
    <text evidence="1">The sequence shown here is derived from an EMBL/GenBank/DDBJ whole genome shotgun (WGS) entry which is preliminary data.</text>
</comment>
<reference evidence="1" key="1">
    <citation type="journal article" date="2014" name="Front. Microbiol.">
        <title>High frequency of phylogenetically diverse reductive dehalogenase-homologous genes in deep subseafloor sedimentary metagenomes.</title>
        <authorList>
            <person name="Kawai M."/>
            <person name="Futagami T."/>
            <person name="Toyoda A."/>
            <person name="Takaki Y."/>
            <person name="Nishi S."/>
            <person name="Hori S."/>
            <person name="Arai W."/>
            <person name="Tsubouchi T."/>
            <person name="Morono Y."/>
            <person name="Uchiyama I."/>
            <person name="Ito T."/>
            <person name="Fujiyama A."/>
            <person name="Inagaki F."/>
            <person name="Takami H."/>
        </authorList>
    </citation>
    <scope>NUCLEOTIDE SEQUENCE</scope>
    <source>
        <strain evidence="1">Expedition CK06-06</strain>
    </source>
</reference>
<dbReference type="AlphaFoldDB" id="X1PAE2"/>
<accession>X1PAE2</accession>
<organism evidence="1">
    <name type="scientific">marine sediment metagenome</name>
    <dbReference type="NCBI Taxonomy" id="412755"/>
    <lineage>
        <taxon>unclassified sequences</taxon>
        <taxon>metagenomes</taxon>
        <taxon>ecological metagenomes</taxon>
    </lineage>
</organism>
<protein>
    <submittedName>
        <fullName evidence="1">Uncharacterized protein</fullName>
    </submittedName>
</protein>
<sequence length="244" mass="26520">RKLLLGSASNPKFGYFKCYDRTNADGGFKFSGAPVGKFAIYYEQADKRGEWIKFVIVDVKGEGIDLGVVPDQMAKVIVTIEKADAESNMQISLVMIQEGTGLLGRQIGVAKAPVSEGESYVIDSVPAGKHTLSIIRNDFFIIRKEIEIEEGVTEAKVLFTMPKSTASISGKITGNSRVVSFWSSDEKLNGMIRAGDDGSFMVGNLPAGKYLAGFNMQSMKKVIAEFELSEGQEKIIELDTSGLP</sequence>
<name>X1PAE2_9ZZZZ</name>
<evidence type="ECO:0000313" key="1">
    <source>
        <dbReference type="EMBL" id="GAI35955.1"/>
    </source>
</evidence>
<gene>
    <name evidence="1" type="ORF">S06H3_42094</name>
</gene>
<feature type="non-terminal residue" evidence="1">
    <location>
        <position position="1"/>
    </location>
</feature>
<dbReference type="EMBL" id="BARV01026000">
    <property type="protein sequence ID" value="GAI35955.1"/>
    <property type="molecule type" value="Genomic_DNA"/>
</dbReference>